<dbReference type="OrthoDB" id="60433at2759"/>
<dbReference type="EMBL" id="CAJHJT010000034">
    <property type="protein sequence ID" value="CAD7002269.1"/>
    <property type="molecule type" value="Genomic_DNA"/>
</dbReference>
<name>A0A811USX5_CERCA</name>
<sequence>MTLNVFHQEEKEIPEVTLAHKKAKEWIVAMARANYQDLSKLAKEYPELVKLHGSTQMGVLGAIRFCKPKIWTTDIEVRAFQETKLSHIQHCTQKLKAM</sequence>
<proteinExistence type="predicted"/>
<comment type="caution">
    <text evidence="1">The sequence shown here is derived from an EMBL/GenBank/DDBJ whole genome shotgun (WGS) entry which is preliminary data.</text>
</comment>
<evidence type="ECO:0000313" key="2">
    <source>
        <dbReference type="Proteomes" id="UP000606786"/>
    </source>
</evidence>
<organism evidence="1 2">
    <name type="scientific">Ceratitis capitata</name>
    <name type="common">Mediterranean fruit fly</name>
    <name type="synonym">Tephritis capitata</name>
    <dbReference type="NCBI Taxonomy" id="7213"/>
    <lineage>
        <taxon>Eukaryota</taxon>
        <taxon>Metazoa</taxon>
        <taxon>Ecdysozoa</taxon>
        <taxon>Arthropoda</taxon>
        <taxon>Hexapoda</taxon>
        <taxon>Insecta</taxon>
        <taxon>Pterygota</taxon>
        <taxon>Neoptera</taxon>
        <taxon>Endopterygota</taxon>
        <taxon>Diptera</taxon>
        <taxon>Brachycera</taxon>
        <taxon>Muscomorpha</taxon>
        <taxon>Tephritoidea</taxon>
        <taxon>Tephritidae</taxon>
        <taxon>Ceratitis</taxon>
        <taxon>Ceratitis</taxon>
    </lineage>
</organism>
<reference evidence="1" key="1">
    <citation type="submission" date="2020-11" db="EMBL/GenBank/DDBJ databases">
        <authorList>
            <person name="Whitehead M."/>
        </authorList>
    </citation>
    <scope>NUCLEOTIDE SEQUENCE</scope>
    <source>
        <strain evidence="1">EGII</strain>
    </source>
</reference>
<keyword evidence="2" id="KW-1185">Reference proteome</keyword>
<protein>
    <submittedName>
        <fullName evidence="1">(Mediterranean fruit fly) hypothetical protein</fullName>
    </submittedName>
</protein>
<gene>
    <name evidence="1" type="ORF">CCAP1982_LOCUS10764</name>
</gene>
<evidence type="ECO:0000313" key="1">
    <source>
        <dbReference type="EMBL" id="CAD7002269.1"/>
    </source>
</evidence>
<dbReference type="AlphaFoldDB" id="A0A811USX5"/>
<accession>A0A811USX5</accession>
<dbReference type="Proteomes" id="UP000606786">
    <property type="component" value="Unassembled WGS sequence"/>
</dbReference>